<organism evidence="6 7">
    <name type="scientific">Cichlidogyrus casuarinus</name>
    <dbReference type="NCBI Taxonomy" id="1844966"/>
    <lineage>
        <taxon>Eukaryota</taxon>
        <taxon>Metazoa</taxon>
        <taxon>Spiralia</taxon>
        <taxon>Lophotrochozoa</taxon>
        <taxon>Platyhelminthes</taxon>
        <taxon>Monogenea</taxon>
        <taxon>Monopisthocotylea</taxon>
        <taxon>Dactylogyridea</taxon>
        <taxon>Ancyrocephalidae</taxon>
        <taxon>Cichlidogyrus</taxon>
    </lineage>
</organism>
<dbReference type="SUPFAM" id="SSF144232">
    <property type="entry name" value="HIT/MYND zinc finger-like"/>
    <property type="match status" value="1"/>
</dbReference>
<dbReference type="AlphaFoldDB" id="A0ABD2QQA9"/>
<dbReference type="Gene3D" id="6.10.140.2220">
    <property type="match status" value="1"/>
</dbReference>
<feature type="domain" description="MYND-type" evidence="5">
    <location>
        <begin position="441"/>
        <end position="477"/>
    </location>
</feature>
<evidence type="ECO:0000256" key="1">
    <source>
        <dbReference type="ARBA" id="ARBA00022723"/>
    </source>
</evidence>
<protein>
    <submittedName>
        <fullName evidence="6">Zinc finger MYND domain-containing protein 10</fullName>
    </submittedName>
</protein>
<evidence type="ECO:0000256" key="4">
    <source>
        <dbReference type="PROSITE-ProRule" id="PRU00134"/>
    </source>
</evidence>
<keyword evidence="7" id="KW-1185">Reference proteome</keyword>
<evidence type="ECO:0000313" key="7">
    <source>
        <dbReference type="Proteomes" id="UP001626550"/>
    </source>
</evidence>
<evidence type="ECO:0000259" key="5">
    <source>
        <dbReference type="PROSITE" id="PS50865"/>
    </source>
</evidence>
<evidence type="ECO:0000313" key="6">
    <source>
        <dbReference type="EMBL" id="KAL3320906.1"/>
    </source>
</evidence>
<proteinExistence type="predicted"/>
<dbReference type="InterPro" id="IPR002893">
    <property type="entry name" value="Znf_MYND"/>
</dbReference>
<dbReference type="PANTHER" id="PTHR13244">
    <property type="entry name" value="ZINC FINGER MYND DOMAIN CONTAINING PROTEIN 10"/>
    <property type="match status" value="1"/>
</dbReference>
<reference evidence="6 7" key="1">
    <citation type="submission" date="2024-11" db="EMBL/GenBank/DDBJ databases">
        <title>Adaptive evolution of stress response genes in parasites aligns with host niche diversity.</title>
        <authorList>
            <person name="Hahn C."/>
            <person name="Resl P."/>
        </authorList>
    </citation>
    <scope>NUCLEOTIDE SEQUENCE [LARGE SCALE GENOMIC DNA]</scope>
    <source>
        <strain evidence="6">EGGRZ-B1_66</strain>
        <tissue evidence="6">Body</tissue>
    </source>
</reference>
<name>A0ABD2QQA9_9PLAT</name>
<comment type="caution">
    <text evidence="6">The sequence shown here is derived from an EMBL/GenBank/DDBJ whole genome shotgun (WGS) entry which is preliminary data.</text>
</comment>
<evidence type="ECO:0000256" key="3">
    <source>
        <dbReference type="ARBA" id="ARBA00022833"/>
    </source>
</evidence>
<dbReference type="Pfam" id="PF01753">
    <property type="entry name" value="zf-MYND"/>
    <property type="match status" value="1"/>
</dbReference>
<keyword evidence="2 4" id="KW-0863">Zinc-finger</keyword>
<dbReference type="GO" id="GO:0008270">
    <property type="term" value="F:zinc ion binding"/>
    <property type="evidence" value="ECO:0007669"/>
    <property type="project" value="UniProtKB-KW"/>
</dbReference>
<evidence type="ECO:0000256" key="2">
    <source>
        <dbReference type="ARBA" id="ARBA00022771"/>
    </source>
</evidence>
<keyword evidence="1" id="KW-0479">Metal-binding</keyword>
<sequence length="493" mass="57121">MESSVSLNLNSKKLLKKYILFPTEAEKSIESLNYVELADFGNEFHFTQILSLNKLALQAIACIQNQSSEYIKEYFLSYTKLDLLIKSLITAEIWRQKVLPKILKHGKLHNENSYCLYLVLNNEVNIASLLESIIYHADAMETIGESAVDFCDWIYKGLCYLITVGSSDSMRNELFDTQTLETKESHTVQKETERHLTHIRFQLSIKSIALIRYLIDHSCTSEANVPSVLPLSVRRRILITHDIPLALCHLVELKPWFSIDENKEWHDSGEWRPRSESIHKLEGQVWLSIYTVLLYAISPQGSNYDLNQSHRKQAFMRLRPYLTDKIIESLPFLGEMRRVLEQMSISNNYMSVNQTNNYFKTASNSVADLCLIEVCPEYSDEMLATYKSKWDELGCQFMENITKSEAQMFIKKIAAEWADIFSTEMVENMIMKTELRSSPCCVVCGEAASKRCSRCRQEWYCRRQCQVEHWPKHKSACDVLQSKPSANCQQQIE</sequence>
<dbReference type="Proteomes" id="UP001626550">
    <property type="component" value="Unassembled WGS sequence"/>
</dbReference>
<dbReference type="InterPro" id="IPR052298">
    <property type="entry name" value="ZMYND10"/>
</dbReference>
<dbReference type="PANTHER" id="PTHR13244:SF7">
    <property type="entry name" value="ZINC FINGER MYND DOMAIN-CONTAINING PROTEIN 10"/>
    <property type="match status" value="1"/>
</dbReference>
<dbReference type="PROSITE" id="PS50865">
    <property type="entry name" value="ZF_MYND_2"/>
    <property type="match status" value="1"/>
</dbReference>
<accession>A0ABD2QQA9</accession>
<gene>
    <name evidence="6" type="primary">ZMYND10</name>
    <name evidence="6" type="ORF">Ciccas_000391</name>
</gene>
<keyword evidence="3" id="KW-0862">Zinc</keyword>
<dbReference type="EMBL" id="JBJKFK010000021">
    <property type="protein sequence ID" value="KAL3320906.1"/>
    <property type="molecule type" value="Genomic_DNA"/>
</dbReference>